<dbReference type="InterPro" id="IPR051531">
    <property type="entry name" value="N-acetyltransferase"/>
</dbReference>
<dbReference type="Proteomes" id="UP000187059">
    <property type="component" value="Chromosome"/>
</dbReference>
<protein>
    <submittedName>
        <fullName evidence="2">Acetyltransferase, ribosomal protein N-acetylase</fullName>
    </submittedName>
</protein>
<keyword evidence="2" id="KW-0689">Ribosomal protein</keyword>
<dbReference type="STRING" id="1250539.Ga0080574_TMP867"/>
<accession>A0A1P8UP99</accession>
<proteinExistence type="predicted"/>
<dbReference type="PANTHER" id="PTHR43792">
    <property type="entry name" value="GNAT FAMILY, PUTATIVE (AFU_ORTHOLOGUE AFUA_3G00765)-RELATED-RELATED"/>
    <property type="match status" value="1"/>
</dbReference>
<dbReference type="InterPro" id="IPR016181">
    <property type="entry name" value="Acyl_CoA_acyltransferase"/>
</dbReference>
<dbReference type="KEGG" id="paby:Ga0080574_TMP867"/>
<organism evidence="2 3">
    <name type="scientific">Salipiger abyssi</name>
    <dbReference type="NCBI Taxonomy" id="1250539"/>
    <lineage>
        <taxon>Bacteria</taxon>
        <taxon>Pseudomonadati</taxon>
        <taxon>Pseudomonadota</taxon>
        <taxon>Alphaproteobacteria</taxon>
        <taxon>Rhodobacterales</taxon>
        <taxon>Roseobacteraceae</taxon>
        <taxon>Salipiger</taxon>
    </lineage>
</organism>
<keyword evidence="3" id="KW-1185">Reference proteome</keyword>
<feature type="domain" description="N-acetyltransferase" evidence="1">
    <location>
        <begin position="26"/>
        <end position="192"/>
    </location>
</feature>
<dbReference type="GO" id="GO:0005840">
    <property type="term" value="C:ribosome"/>
    <property type="evidence" value="ECO:0007669"/>
    <property type="project" value="UniProtKB-KW"/>
</dbReference>
<dbReference type="AlphaFoldDB" id="A0A1P8UP99"/>
<dbReference type="EMBL" id="CP015093">
    <property type="protein sequence ID" value="APZ51201.1"/>
    <property type="molecule type" value="Genomic_DNA"/>
</dbReference>
<evidence type="ECO:0000313" key="3">
    <source>
        <dbReference type="Proteomes" id="UP000187059"/>
    </source>
</evidence>
<gene>
    <name evidence="2" type="ORF">Ga0080574_TMP867</name>
</gene>
<evidence type="ECO:0000313" key="2">
    <source>
        <dbReference type="EMBL" id="APZ51201.1"/>
    </source>
</evidence>
<dbReference type="RefSeq" id="WP_198039772.1">
    <property type="nucleotide sequence ID" value="NZ_CP015093.1"/>
</dbReference>
<dbReference type="Pfam" id="PF13302">
    <property type="entry name" value="Acetyltransf_3"/>
    <property type="match status" value="1"/>
</dbReference>
<dbReference type="InterPro" id="IPR000182">
    <property type="entry name" value="GNAT_dom"/>
</dbReference>
<name>A0A1P8UP99_9RHOB</name>
<reference evidence="2 3" key="1">
    <citation type="submission" date="2016-04" db="EMBL/GenBank/DDBJ databases">
        <title>Deep-sea bacteria in the southern Pacific.</title>
        <authorList>
            <person name="Tang K."/>
        </authorList>
    </citation>
    <scope>NUCLEOTIDE SEQUENCE [LARGE SCALE GENOMIC DNA]</scope>
    <source>
        <strain evidence="2 3">JLT2014</strain>
    </source>
</reference>
<dbReference type="Gene3D" id="3.40.630.30">
    <property type="match status" value="1"/>
</dbReference>
<keyword evidence="2" id="KW-0687">Ribonucleoprotein</keyword>
<dbReference type="GO" id="GO:0016747">
    <property type="term" value="F:acyltransferase activity, transferring groups other than amino-acyl groups"/>
    <property type="evidence" value="ECO:0007669"/>
    <property type="project" value="InterPro"/>
</dbReference>
<evidence type="ECO:0000259" key="1">
    <source>
        <dbReference type="PROSITE" id="PS51186"/>
    </source>
</evidence>
<dbReference type="PROSITE" id="PS51186">
    <property type="entry name" value="GNAT"/>
    <property type="match status" value="1"/>
</dbReference>
<dbReference type="SUPFAM" id="SSF55729">
    <property type="entry name" value="Acyl-CoA N-acyltransferases (Nat)"/>
    <property type="match status" value="1"/>
</dbReference>
<keyword evidence="2" id="KW-0808">Transferase</keyword>
<sequence>MAVLTGAEDGDLRRDLACLPLATERLSLRRFRPDDLPAFAAYHSRAEVYRYLYQEIPEGDAMAEKFAGFLDTPFAAEGDRLRLAVTRRADAALLGQVSLSIASLAALQGEVGYIFNPDFAGRGYATEAVRAILDLGFGQMGFHRIFARLDPLNAGSVGVVERLGLRREAHLVQNDRFNGVWGDELIYALLRTEWPRRDAPGA</sequence>